<dbReference type="PANTHER" id="PTHR11986">
    <property type="entry name" value="AMINOTRANSFERASE CLASS III"/>
    <property type="match status" value="1"/>
</dbReference>
<feature type="binding site" evidence="6">
    <location>
        <position position="134"/>
    </location>
    <ligand>
        <name>N(2)-acetyl-L-ornithine</name>
        <dbReference type="ChEBI" id="CHEBI:57805"/>
    </ligand>
</feature>
<dbReference type="RefSeq" id="WP_181888362.1">
    <property type="nucleotide sequence ID" value="NZ_JACDTZ010000001.1"/>
</dbReference>
<comment type="caution">
    <text evidence="7">The sequence shown here is derived from an EMBL/GenBank/DDBJ whole genome shotgun (WGS) entry which is preliminary data.</text>
</comment>
<gene>
    <name evidence="6" type="primary">argD</name>
    <name evidence="7" type="ORF">H0193_02195</name>
</gene>
<comment type="subunit">
    <text evidence="6">Homodimer.</text>
</comment>
<comment type="pathway">
    <text evidence="6">Amino-acid biosynthesis; L-arginine biosynthesis; N(2)-acetyl-L-ornithine from L-glutamate: step 4/4.</text>
</comment>
<keyword evidence="8" id="KW-1185">Reference proteome</keyword>
<evidence type="ECO:0000256" key="1">
    <source>
        <dbReference type="ARBA" id="ARBA00022571"/>
    </source>
</evidence>
<dbReference type="FunFam" id="3.40.640.10:FF:000004">
    <property type="entry name" value="Acetylornithine aminotransferase"/>
    <property type="match status" value="1"/>
</dbReference>
<dbReference type="GO" id="GO:0003992">
    <property type="term" value="F:N2-acetyl-L-ornithine:2-oxoglutarate 5-aminotransferase activity"/>
    <property type="evidence" value="ECO:0007669"/>
    <property type="project" value="UniProtKB-UniRule"/>
</dbReference>
<comment type="cofactor">
    <cofactor evidence="6">
        <name>pyridoxal 5'-phosphate</name>
        <dbReference type="ChEBI" id="CHEBI:597326"/>
    </cofactor>
    <text evidence="6">Binds 1 pyridoxal phosphate per subunit.</text>
</comment>
<dbReference type="GO" id="GO:0042802">
    <property type="term" value="F:identical protein binding"/>
    <property type="evidence" value="ECO:0007669"/>
    <property type="project" value="TreeGrafter"/>
</dbReference>
<dbReference type="InterPro" id="IPR005814">
    <property type="entry name" value="Aminotrans_3"/>
</dbReference>
<dbReference type="NCBIfam" id="NF002325">
    <property type="entry name" value="PRK01278.1"/>
    <property type="match status" value="1"/>
</dbReference>
<keyword evidence="5 6" id="KW-0663">Pyridoxal phosphate</keyword>
<protein>
    <recommendedName>
        <fullName evidence="6">Acetylornithine aminotransferase</fullName>
        <shortName evidence="6">ACOAT</shortName>
        <ecNumber evidence="6">2.6.1.11</ecNumber>
    </recommendedName>
</protein>
<dbReference type="PIRSF" id="PIRSF000521">
    <property type="entry name" value="Transaminase_4ab_Lys_Orn"/>
    <property type="match status" value="1"/>
</dbReference>
<comment type="similarity">
    <text evidence="6">Belongs to the class-III pyridoxal-phosphate-dependent aminotransferase family. ArgD subfamily.</text>
</comment>
<organism evidence="7 8">
    <name type="scientific">Corynebacterium haemomassiliense</name>
    <dbReference type="NCBI Taxonomy" id="2754726"/>
    <lineage>
        <taxon>Bacteria</taxon>
        <taxon>Bacillati</taxon>
        <taxon>Actinomycetota</taxon>
        <taxon>Actinomycetes</taxon>
        <taxon>Mycobacteriales</taxon>
        <taxon>Corynebacteriaceae</taxon>
        <taxon>Corynebacterium</taxon>
    </lineage>
</organism>
<evidence type="ECO:0000256" key="5">
    <source>
        <dbReference type="ARBA" id="ARBA00022898"/>
    </source>
</evidence>
<dbReference type="EMBL" id="JACDTZ010000001">
    <property type="protein sequence ID" value="MBA5243638.1"/>
    <property type="molecule type" value="Genomic_DNA"/>
</dbReference>
<dbReference type="Gene3D" id="3.90.1150.10">
    <property type="entry name" value="Aspartate Aminotransferase, domain 1"/>
    <property type="match status" value="1"/>
</dbReference>
<dbReference type="InterPro" id="IPR015424">
    <property type="entry name" value="PyrdxlP-dep_Trfase"/>
</dbReference>
<feature type="binding site" evidence="6">
    <location>
        <begin position="219"/>
        <end position="222"/>
    </location>
    <ligand>
        <name>pyridoxal 5'-phosphate</name>
        <dbReference type="ChEBI" id="CHEBI:597326"/>
    </ligand>
</feature>
<dbReference type="InterPro" id="IPR050103">
    <property type="entry name" value="Class-III_PLP-dep_AT"/>
</dbReference>
<sequence>MSEFSSRWTSALLDTYPAPPVELVSGEGCTVTDAEGNTYIDMLAGIAVNALGHAHPAIVDAVSAQVARLGHVSNLFGSEPVVEVAEALRARVGDDTARVFFCNSGAEANEAAFKLARLTGRRRILAAERGFHGRTMGSLALTGQPDKRAPFEPMPAGVEFFPYGDIEALEALVQQDPGNTAAIILEPIQGETGVIPAPEGFLTAVRELCDAHGILFVTDEVQTGVGRTGDFFAFQHEGILPDVITMAKGLGGGLPIGATIARGKAAELFTPGSHGTTFGGNPVACAAAGAVLGAIDEDFLAEVRRKGLLLRDAASQIPGVTQVRGRGLMLGVVLDEAVAKLVVKHGLEKGLIVNAPGEDVIRLTPPLVITDDEIEEAMKRLAGAIEAAKERS</sequence>
<evidence type="ECO:0000256" key="2">
    <source>
        <dbReference type="ARBA" id="ARBA00022576"/>
    </source>
</evidence>
<dbReference type="CDD" id="cd00610">
    <property type="entry name" value="OAT_like"/>
    <property type="match status" value="1"/>
</dbReference>
<accession>A0A7W2E9M9</accession>
<keyword evidence="4 6" id="KW-0808">Transferase</keyword>
<dbReference type="Gene3D" id="3.40.640.10">
    <property type="entry name" value="Type I PLP-dependent aspartate aminotransferase-like (Major domain)"/>
    <property type="match status" value="1"/>
</dbReference>
<reference evidence="7 8" key="1">
    <citation type="submission" date="2020-07" db="EMBL/GenBank/DDBJ databases">
        <title>Draft genome and description of Corynebacterium haemomassiliense strain Marseile-Q3615 sp. nov.</title>
        <authorList>
            <person name="Boxberger M."/>
            <person name="La Scola B."/>
        </authorList>
    </citation>
    <scope>NUCLEOTIDE SEQUENCE [LARGE SCALE GENOMIC DNA]</scope>
    <source>
        <strain evidence="7 8">Marseille-Q3615</strain>
    </source>
</reference>
<dbReference type="InterPro" id="IPR004636">
    <property type="entry name" value="AcOrn/SuccOrn_fam"/>
</dbReference>
<dbReference type="GO" id="GO:0030170">
    <property type="term" value="F:pyridoxal phosphate binding"/>
    <property type="evidence" value="ECO:0007669"/>
    <property type="project" value="InterPro"/>
</dbReference>
<proteinExistence type="inferred from homology"/>
<evidence type="ECO:0000256" key="3">
    <source>
        <dbReference type="ARBA" id="ARBA00022605"/>
    </source>
</evidence>
<keyword evidence="2 6" id="KW-0032">Aminotransferase</keyword>
<comment type="catalytic activity">
    <reaction evidence="6">
        <text>N(2)-acetyl-L-ornithine + 2-oxoglutarate = N-acetyl-L-glutamate 5-semialdehyde + L-glutamate</text>
        <dbReference type="Rhea" id="RHEA:18049"/>
        <dbReference type="ChEBI" id="CHEBI:16810"/>
        <dbReference type="ChEBI" id="CHEBI:29123"/>
        <dbReference type="ChEBI" id="CHEBI:29985"/>
        <dbReference type="ChEBI" id="CHEBI:57805"/>
        <dbReference type="EC" id="2.6.1.11"/>
    </reaction>
</comment>
<dbReference type="EC" id="2.6.1.11" evidence="6"/>
<comment type="miscellaneous">
    <text evidence="6">May also have succinyldiaminopimelate aminotransferase activity, thus carrying out the corresponding step in lysine biosynthesis.</text>
</comment>
<keyword evidence="6" id="KW-0963">Cytoplasm</keyword>
<keyword evidence="3 6" id="KW-0028">Amino-acid biosynthesis</keyword>
<keyword evidence="1 6" id="KW-0055">Arginine biosynthesis</keyword>
<evidence type="ECO:0000256" key="4">
    <source>
        <dbReference type="ARBA" id="ARBA00022679"/>
    </source>
</evidence>
<dbReference type="NCBIfam" id="NF002874">
    <property type="entry name" value="PRK03244.1"/>
    <property type="match status" value="1"/>
</dbReference>
<dbReference type="InterPro" id="IPR015421">
    <property type="entry name" value="PyrdxlP-dep_Trfase_major"/>
</dbReference>
<dbReference type="InterPro" id="IPR049704">
    <property type="entry name" value="Aminotrans_3_PPA_site"/>
</dbReference>
<feature type="binding site" evidence="6">
    <location>
        <begin position="105"/>
        <end position="106"/>
    </location>
    <ligand>
        <name>pyridoxal 5'-phosphate</name>
        <dbReference type="ChEBI" id="CHEBI:597326"/>
    </ligand>
</feature>
<comment type="subcellular location">
    <subcellularLocation>
        <location evidence="6">Cytoplasm</location>
    </subcellularLocation>
</comment>
<name>A0A7W2E9M9_9CORY</name>
<dbReference type="UniPathway" id="UPA00068">
    <property type="reaction ID" value="UER00109"/>
</dbReference>
<dbReference type="HAMAP" id="MF_01107">
    <property type="entry name" value="ArgD_aminotrans_3"/>
    <property type="match status" value="1"/>
</dbReference>
<dbReference type="AlphaFoldDB" id="A0A7W2E9M9"/>
<dbReference type="PROSITE" id="PS00600">
    <property type="entry name" value="AA_TRANSFER_CLASS_3"/>
    <property type="match status" value="1"/>
</dbReference>
<feature type="binding site" evidence="6">
    <location>
        <position position="276"/>
    </location>
    <ligand>
        <name>N(2)-acetyl-L-ornithine</name>
        <dbReference type="ChEBI" id="CHEBI:57805"/>
    </ligand>
</feature>
<dbReference type="NCBIfam" id="TIGR00707">
    <property type="entry name" value="argD"/>
    <property type="match status" value="1"/>
</dbReference>
<dbReference type="SUPFAM" id="SSF53383">
    <property type="entry name" value="PLP-dependent transferases"/>
    <property type="match status" value="1"/>
</dbReference>
<evidence type="ECO:0000313" key="8">
    <source>
        <dbReference type="Proteomes" id="UP000523682"/>
    </source>
</evidence>
<evidence type="ECO:0000313" key="7">
    <source>
        <dbReference type="EMBL" id="MBA5243638.1"/>
    </source>
</evidence>
<dbReference type="InterPro" id="IPR015422">
    <property type="entry name" value="PyrdxlP-dep_Trfase_small"/>
</dbReference>
<evidence type="ECO:0000256" key="6">
    <source>
        <dbReference type="HAMAP-Rule" id="MF_01107"/>
    </source>
</evidence>
<dbReference type="GO" id="GO:0006526">
    <property type="term" value="P:L-arginine biosynthetic process"/>
    <property type="evidence" value="ECO:0007669"/>
    <property type="project" value="UniProtKB-UniRule"/>
</dbReference>
<feature type="binding site" evidence="6">
    <location>
        <position position="131"/>
    </location>
    <ligand>
        <name>pyridoxal 5'-phosphate</name>
        <dbReference type="ChEBI" id="CHEBI:597326"/>
    </ligand>
</feature>
<dbReference type="Pfam" id="PF00202">
    <property type="entry name" value="Aminotran_3"/>
    <property type="match status" value="1"/>
</dbReference>
<dbReference type="PANTHER" id="PTHR11986:SF79">
    <property type="entry name" value="ACETYLORNITHINE AMINOTRANSFERASE, MITOCHONDRIAL"/>
    <property type="match status" value="1"/>
</dbReference>
<feature type="modified residue" description="N6-(pyridoxal phosphate)lysine" evidence="6">
    <location>
        <position position="248"/>
    </location>
</feature>
<dbReference type="GO" id="GO:0005737">
    <property type="term" value="C:cytoplasm"/>
    <property type="evidence" value="ECO:0007669"/>
    <property type="project" value="UniProtKB-SubCell"/>
</dbReference>
<dbReference type="Proteomes" id="UP000523682">
    <property type="component" value="Unassembled WGS sequence"/>
</dbReference>
<feature type="binding site" evidence="6">
    <location>
        <position position="277"/>
    </location>
    <ligand>
        <name>pyridoxal 5'-phosphate</name>
        <dbReference type="ChEBI" id="CHEBI:597326"/>
    </ligand>
</feature>